<keyword evidence="7" id="KW-1185">Reference proteome</keyword>
<dbReference type="InterPro" id="IPR025166">
    <property type="entry name" value="Integrase_DNA_bind_dom"/>
</dbReference>
<dbReference type="NCBIfam" id="NF007246">
    <property type="entry name" value="PRK09692.1"/>
    <property type="match status" value="1"/>
</dbReference>
<dbReference type="PANTHER" id="PTHR30629">
    <property type="entry name" value="PROPHAGE INTEGRASE"/>
    <property type="match status" value="1"/>
</dbReference>
<dbReference type="InterPro" id="IPR010998">
    <property type="entry name" value="Integrase_recombinase_N"/>
</dbReference>
<organism evidence="6 7">
    <name type="scientific">Pseudoalteromonas haloplanktis</name>
    <name type="common">Alteromonas haloplanktis</name>
    <dbReference type="NCBI Taxonomy" id="228"/>
    <lineage>
        <taxon>Bacteria</taxon>
        <taxon>Pseudomonadati</taxon>
        <taxon>Pseudomonadota</taxon>
        <taxon>Gammaproteobacteria</taxon>
        <taxon>Alteromonadales</taxon>
        <taxon>Pseudoalteromonadaceae</taxon>
        <taxon>Pseudoalteromonas</taxon>
    </lineage>
</organism>
<sequence length="413" mass="47437">MPKTIKPLSNNEVKNAKPKEKDYVLSDGKGLQLRVRINGSKHWNFNYYHPINKKRINMGLGTYPDLSLVNARKLAQDARELLALDIDPKEHRESKHKEKLAQEELTLEKVAKEWFDFSSKGLSKNYCDDMWRSLDNHIFPKLGKRPIGKLTAPLVSNVLDPLAKDDRLETVKRLCERLNRVMVFAVNKDYISVNPIAGVKANYNSPKRIHMPTLKPEELPELMQTLANASIKHVTRFLIEWQLHTLTRPGEAAGTRWDEIDFEKKEWTIPANRMKMRKEHVIPLTSQALQLLDAIKPLSGHRDFVFPSDRNPKTHINNETANMALKRMGFEGRLVSHGIRSLGSTTLNEEGFNADIIEAALAHVDKNQVRAAYNRTDYLDKRRELMCWWSEHIERASQGSLSISGVNKLTIVR</sequence>
<dbReference type="Pfam" id="PF00589">
    <property type="entry name" value="Phage_integrase"/>
    <property type="match status" value="1"/>
</dbReference>
<evidence type="ECO:0000256" key="4">
    <source>
        <dbReference type="ARBA" id="ARBA00023172"/>
    </source>
</evidence>
<evidence type="ECO:0000259" key="5">
    <source>
        <dbReference type="PROSITE" id="PS51898"/>
    </source>
</evidence>
<dbReference type="PROSITE" id="PS51898">
    <property type="entry name" value="TYR_RECOMBINASE"/>
    <property type="match status" value="1"/>
</dbReference>
<dbReference type="Gene3D" id="1.10.443.10">
    <property type="entry name" value="Intergrase catalytic core"/>
    <property type="match status" value="1"/>
</dbReference>
<dbReference type="RefSeq" id="WP_309038342.1">
    <property type="nucleotide sequence ID" value="NZ_JAVIFY010000002.1"/>
</dbReference>
<dbReference type="PANTHER" id="PTHR30629:SF6">
    <property type="entry name" value="PROPHAGE INTEGRASE INTA-RELATED"/>
    <property type="match status" value="1"/>
</dbReference>
<comment type="similarity">
    <text evidence="1">Belongs to the 'phage' integrase family.</text>
</comment>
<accession>A0ABU1B7S8</accession>
<protein>
    <submittedName>
        <fullName evidence="6">Integrase domain-containing protein</fullName>
    </submittedName>
</protein>
<dbReference type="EMBL" id="JAVIFY010000002">
    <property type="protein sequence ID" value="MDQ9090478.1"/>
    <property type="molecule type" value="Genomic_DNA"/>
</dbReference>
<proteinExistence type="inferred from homology"/>
<keyword evidence="4" id="KW-0233">DNA recombination</keyword>
<dbReference type="SUPFAM" id="SSF56349">
    <property type="entry name" value="DNA breaking-rejoining enzymes"/>
    <property type="match status" value="1"/>
</dbReference>
<evidence type="ECO:0000256" key="2">
    <source>
        <dbReference type="ARBA" id="ARBA00022908"/>
    </source>
</evidence>
<dbReference type="Proteomes" id="UP001226574">
    <property type="component" value="Unassembled WGS sequence"/>
</dbReference>
<comment type="caution">
    <text evidence="6">The sequence shown here is derived from an EMBL/GenBank/DDBJ whole genome shotgun (WGS) entry which is preliminary data.</text>
</comment>
<dbReference type="InterPro" id="IPR013762">
    <property type="entry name" value="Integrase-like_cat_sf"/>
</dbReference>
<gene>
    <name evidence="6" type="ORF">RC083_02600</name>
</gene>
<dbReference type="Gene3D" id="3.30.160.390">
    <property type="entry name" value="Integrase, DNA-binding domain"/>
    <property type="match status" value="1"/>
</dbReference>
<dbReference type="Pfam" id="PF13356">
    <property type="entry name" value="Arm-DNA-bind_3"/>
    <property type="match status" value="1"/>
</dbReference>
<dbReference type="Gene3D" id="1.10.150.130">
    <property type="match status" value="1"/>
</dbReference>
<dbReference type="InterPro" id="IPR002104">
    <property type="entry name" value="Integrase_catalytic"/>
</dbReference>
<keyword evidence="3" id="KW-0238">DNA-binding</keyword>
<evidence type="ECO:0000256" key="1">
    <source>
        <dbReference type="ARBA" id="ARBA00008857"/>
    </source>
</evidence>
<dbReference type="InterPro" id="IPR038488">
    <property type="entry name" value="Integrase_DNA-bd_sf"/>
</dbReference>
<evidence type="ECO:0000256" key="3">
    <source>
        <dbReference type="ARBA" id="ARBA00023125"/>
    </source>
</evidence>
<reference evidence="6 7" key="1">
    <citation type="submission" date="2023-08" db="EMBL/GenBank/DDBJ databases">
        <title>Pseudoalteromonas haloplanktis LL1 genome.</title>
        <authorList>
            <person name="Wu S."/>
        </authorList>
    </citation>
    <scope>NUCLEOTIDE SEQUENCE [LARGE SCALE GENOMIC DNA]</scope>
    <source>
        <strain evidence="6 7">LL1</strain>
    </source>
</reference>
<evidence type="ECO:0000313" key="7">
    <source>
        <dbReference type="Proteomes" id="UP001226574"/>
    </source>
</evidence>
<dbReference type="CDD" id="cd00801">
    <property type="entry name" value="INT_P4_C"/>
    <property type="match status" value="1"/>
</dbReference>
<dbReference type="InterPro" id="IPR011010">
    <property type="entry name" value="DNA_brk_join_enz"/>
</dbReference>
<dbReference type="InterPro" id="IPR053876">
    <property type="entry name" value="Phage_int_M"/>
</dbReference>
<dbReference type="Pfam" id="PF22022">
    <property type="entry name" value="Phage_int_M"/>
    <property type="match status" value="1"/>
</dbReference>
<evidence type="ECO:0000313" key="6">
    <source>
        <dbReference type="EMBL" id="MDQ9090478.1"/>
    </source>
</evidence>
<name>A0ABU1B7S8_PSEHA</name>
<feature type="domain" description="Tyr recombinase" evidence="5">
    <location>
        <begin position="209"/>
        <end position="386"/>
    </location>
</feature>
<keyword evidence="2" id="KW-0229">DNA integration</keyword>
<dbReference type="InterPro" id="IPR050808">
    <property type="entry name" value="Phage_Integrase"/>
</dbReference>